<evidence type="ECO:0000313" key="3">
    <source>
        <dbReference type="Proteomes" id="UP000180098"/>
    </source>
</evidence>
<dbReference type="GO" id="GO:0003677">
    <property type="term" value="F:DNA binding"/>
    <property type="evidence" value="ECO:0007669"/>
    <property type="project" value="InterPro"/>
</dbReference>
<gene>
    <name evidence="2" type="ORF">BKP35_08510</name>
</gene>
<name>A0A1S2LMV6_9BACI</name>
<dbReference type="RefSeq" id="WP_071312921.1">
    <property type="nucleotide sequence ID" value="NZ_MLQQ01000013.1"/>
</dbReference>
<dbReference type="Pfam" id="PF12728">
    <property type="entry name" value="HTH_17"/>
    <property type="match status" value="1"/>
</dbReference>
<feature type="domain" description="Helix-turn-helix" evidence="1">
    <location>
        <begin position="40"/>
        <end position="85"/>
    </location>
</feature>
<evidence type="ECO:0000313" key="2">
    <source>
        <dbReference type="EMBL" id="OIJ13811.1"/>
    </source>
</evidence>
<dbReference type="EMBL" id="MLQQ01000013">
    <property type="protein sequence ID" value="OIJ13811.1"/>
    <property type="molecule type" value="Genomic_DNA"/>
</dbReference>
<organism evidence="2 3">
    <name type="scientific">Anaerobacillus arseniciselenatis</name>
    <dbReference type="NCBI Taxonomy" id="85682"/>
    <lineage>
        <taxon>Bacteria</taxon>
        <taxon>Bacillati</taxon>
        <taxon>Bacillota</taxon>
        <taxon>Bacilli</taxon>
        <taxon>Bacillales</taxon>
        <taxon>Bacillaceae</taxon>
        <taxon>Anaerobacillus</taxon>
    </lineage>
</organism>
<dbReference type="OrthoDB" id="2868166at2"/>
<accession>A0A1S2LMV6</accession>
<dbReference type="AlphaFoldDB" id="A0A1S2LMV6"/>
<protein>
    <recommendedName>
        <fullName evidence="1">Helix-turn-helix domain-containing protein</fullName>
    </recommendedName>
</protein>
<sequence length="100" mass="12015">MTKDYVDFIRYSTWKEFENSGQFPGPIPRIFEMIDDDMILTTQDISELLDVSGETVRRWCRQNKLRIVAPIGQFRVLGEDLKEFVYQWYRKDLVKKANQF</sequence>
<reference evidence="2 3" key="1">
    <citation type="submission" date="2016-10" db="EMBL/GenBank/DDBJ databases">
        <title>Draft genome sequences of four alkaliphilic bacteria belonging to the Anaerobacillus genus.</title>
        <authorList>
            <person name="Bassil N.M."/>
            <person name="Lloyd J.R."/>
        </authorList>
    </citation>
    <scope>NUCLEOTIDE SEQUENCE [LARGE SCALE GENOMIC DNA]</scope>
    <source>
        <strain evidence="2 3">DSM 15340</strain>
    </source>
</reference>
<dbReference type="InterPro" id="IPR009061">
    <property type="entry name" value="DNA-bd_dom_put_sf"/>
</dbReference>
<dbReference type="InterPro" id="IPR041657">
    <property type="entry name" value="HTH_17"/>
</dbReference>
<keyword evidence="3" id="KW-1185">Reference proteome</keyword>
<proteinExistence type="predicted"/>
<dbReference type="Proteomes" id="UP000180098">
    <property type="component" value="Unassembled WGS sequence"/>
</dbReference>
<dbReference type="SUPFAM" id="SSF46955">
    <property type="entry name" value="Putative DNA-binding domain"/>
    <property type="match status" value="1"/>
</dbReference>
<dbReference type="NCBIfam" id="TIGR01764">
    <property type="entry name" value="excise"/>
    <property type="match status" value="1"/>
</dbReference>
<evidence type="ECO:0000259" key="1">
    <source>
        <dbReference type="Pfam" id="PF12728"/>
    </source>
</evidence>
<dbReference type="InterPro" id="IPR010093">
    <property type="entry name" value="SinI_DNA-bd"/>
</dbReference>
<comment type="caution">
    <text evidence="2">The sequence shown here is derived from an EMBL/GenBank/DDBJ whole genome shotgun (WGS) entry which is preliminary data.</text>
</comment>